<dbReference type="AlphaFoldDB" id="A0A0F9BDW6"/>
<proteinExistence type="predicted"/>
<evidence type="ECO:0000313" key="1">
    <source>
        <dbReference type="EMBL" id="KKL20129.1"/>
    </source>
</evidence>
<protein>
    <submittedName>
        <fullName evidence="1">Uncharacterized protein</fullName>
    </submittedName>
</protein>
<comment type="caution">
    <text evidence="1">The sequence shown here is derived from an EMBL/GenBank/DDBJ whole genome shotgun (WGS) entry which is preliminary data.</text>
</comment>
<name>A0A0F9BDW6_9ZZZZ</name>
<organism evidence="1">
    <name type="scientific">marine sediment metagenome</name>
    <dbReference type="NCBI Taxonomy" id="412755"/>
    <lineage>
        <taxon>unclassified sequences</taxon>
        <taxon>metagenomes</taxon>
        <taxon>ecological metagenomes</taxon>
    </lineage>
</organism>
<dbReference type="EMBL" id="LAZR01038219">
    <property type="protein sequence ID" value="KKL20129.1"/>
    <property type="molecule type" value="Genomic_DNA"/>
</dbReference>
<accession>A0A0F9BDW6</accession>
<reference evidence="1" key="1">
    <citation type="journal article" date="2015" name="Nature">
        <title>Complex archaea that bridge the gap between prokaryotes and eukaryotes.</title>
        <authorList>
            <person name="Spang A."/>
            <person name="Saw J.H."/>
            <person name="Jorgensen S.L."/>
            <person name="Zaremba-Niedzwiedzka K."/>
            <person name="Martijn J."/>
            <person name="Lind A.E."/>
            <person name="van Eijk R."/>
            <person name="Schleper C."/>
            <person name="Guy L."/>
            <person name="Ettema T.J."/>
        </authorList>
    </citation>
    <scope>NUCLEOTIDE SEQUENCE</scope>
</reference>
<gene>
    <name evidence="1" type="ORF">LCGC14_2458550</name>
</gene>
<sequence length="147" mass="16013">MTRRIGMTVRGVYHNVEGMTEAEIAALKSPHRVGTAFPCPAIHTNTTFMANRDDEFEGDRKVRKHAMDKARAAGVSPTGKRFFHGLVPEGKPYDPSGWVSEGDAKAEIKRKCELNRFNCEGLVTSKVPGIEPADELSQPDTMGLAGG</sequence>